<dbReference type="OrthoDB" id="6265361at2"/>
<feature type="transmembrane region" description="Helical" evidence="1">
    <location>
        <begin position="51"/>
        <end position="69"/>
    </location>
</feature>
<keyword evidence="1" id="KW-0472">Membrane</keyword>
<protein>
    <submittedName>
        <fullName evidence="2">Uncharacterized protein</fullName>
    </submittedName>
</protein>
<comment type="caution">
    <text evidence="2">The sequence shown here is derived from an EMBL/GenBank/DDBJ whole genome shotgun (WGS) entry which is preliminary data.</text>
</comment>
<evidence type="ECO:0000313" key="2">
    <source>
        <dbReference type="EMBL" id="TQV71124.1"/>
    </source>
</evidence>
<organism evidence="2 3">
    <name type="scientific">Aliikangiella marina</name>
    <dbReference type="NCBI Taxonomy" id="1712262"/>
    <lineage>
        <taxon>Bacteria</taxon>
        <taxon>Pseudomonadati</taxon>
        <taxon>Pseudomonadota</taxon>
        <taxon>Gammaproteobacteria</taxon>
        <taxon>Oceanospirillales</taxon>
        <taxon>Pleioneaceae</taxon>
        <taxon>Aliikangiella</taxon>
    </lineage>
</organism>
<dbReference type="AlphaFoldDB" id="A0A545T1M8"/>
<reference evidence="2 3" key="1">
    <citation type="submission" date="2019-06" db="EMBL/GenBank/DDBJ databases">
        <title>Draft genome of Aliikangiella marina GYP-15.</title>
        <authorList>
            <person name="Wang G."/>
        </authorList>
    </citation>
    <scope>NUCLEOTIDE SEQUENCE [LARGE SCALE GENOMIC DNA]</scope>
    <source>
        <strain evidence="2 3">GYP-15</strain>
    </source>
</reference>
<keyword evidence="3" id="KW-1185">Reference proteome</keyword>
<keyword evidence="1" id="KW-1133">Transmembrane helix</keyword>
<proteinExistence type="predicted"/>
<evidence type="ECO:0000256" key="1">
    <source>
        <dbReference type="SAM" id="Phobius"/>
    </source>
</evidence>
<dbReference type="RefSeq" id="WP_142944341.1">
    <property type="nucleotide sequence ID" value="NZ_VIKR01000007.1"/>
</dbReference>
<name>A0A545T1M8_9GAMM</name>
<accession>A0A545T1M8</accession>
<evidence type="ECO:0000313" key="3">
    <source>
        <dbReference type="Proteomes" id="UP000317839"/>
    </source>
</evidence>
<dbReference type="EMBL" id="VIKR01000007">
    <property type="protein sequence ID" value="TQV71124.1"/>
    <property type="molecule type" value="Genomic_DNA"/>
</dbReference>
<feature type="transmembrane region" description="Helical" evidence="1">
    <location>
        <begin position="75"/>
        <end position="92"/>
    </location>
</feature>
<keyword evidence="1" id="KW-0812">Transmembrane</keyword>
<gene>
    <name evidence="2" type="ORF">FLL45_22630</name>
</gene>
<sequence>MKCPICNEEFGYLRLERLTKFESYSEFYCPNCDGLLNNIPVLKINRRVNTYIYGGLFVLITYLALEYFLALDSSAMTWTAIAIIVTCLLLGYKEIGKYDSEFYQRAETRN</sequence>
<dbReference type="Proteomes" id="UP000317839">
    <property type="component" value="Unassembled WGS sequence"/>
</dbReference>